<keyword evidence="2" id="KW-1185">Reference proteome</keyword>
<gene>
    <name evidence="1" type="ORF">EHQ58_12360</name>
</gene>
<dbReference type="Proteomes" id="UP000297693">
    <property type="component" value="Unassembled WGS sequence"/>
</dbReference>
<name>A0A4R9K1W0_9LEPT</name>
<evidence type="ECO:0000313" key="2">
    <source>
        <dbReference type="Proteomes" id="UP000297693"/>
    </source>
</evidence>
<dbReference type="RefSeq" id="WP_135624184.1">
    <property type="nucleotide sequence ID" value="NZ_RQGD01000034.1"/>
</dbReference>
<accession>A0A4R9K1W0</accession>
<dbReference type="Gene3D" id="1.25.40.10">
    <property type="entry name" value="Tetratricopeptide repeat domain"/>
    <property type="match status" value="1"/>
</dbReference>
<reference evidence="1" key="1">
    <citation type="journal article" date="2019" name="PLoS Negl. Trop. Dis.">
        <title>Revisiting the worldwide diversity of Leptospira species in the environment.</title>
        <authorList>
            <person name="Vincent A.T."/>
            <person name="Schiettekatte O."/>
            <person name="Bourhy P."/>
            <person name="Veyrier F.J."/>
            <person name="Picardeau M."/>
        </authorList>
    </citation>
    <scope>NUCLEOTIDE SEQUENCE [LARGE SCALE GENOMIC DNA]</scope>
    <source>
        <strain evidence="1">201702476</strain>
    </source>
</reference>
<dbReference type="InterPro" id="IPR011990">
    <property type="entry name" value="TPR-like_helical_dom_sf"/>
</dbReference>
<organism evidence="1 2">
    <name type="scientific">Leptospira ognonensis</name>
    <dbReference type="NCBI Taxonomy" id="2484945"/>
    <lineage>
        <taxon>Bacteria</taxon>
        <taxon>Pseudomonadati</taxon>
        <taxon>Spirochaetota</taxon>
        <taxon>Spirochaetia</taxon>
        <taxon>Leptospirales</taxon>
        <taxon>Leptospiraceae</taxon>
        <taxon>Leptospira</taxon>
    </lineage>
</organism>
<proteinExistence type="predicted"/>
<dbReference type="AlphaFoldDB" id="A0A4R9K1W0"/>
<evidence type="ECO:0000313" key="1">
    <source>
        <dbReference type="EMBL" id="TGL58166.1"/>
    </source>
</evidence>
<evidence type="ECO:0008006" key="3">
    <source>
        <dbReference type="Google" id="ProtNLM"/>
    </source>
</evidence>
<dbReference type="OrthoDB" id="340482at2"/>
<dbReference type="SUPFAM" id="SSF48452">
    <property type="entry name" value="TPR-like"/>
    <property type="match status" value="1"/>
</dbReference>
<protein>
    <recommendedName>
        <fullName evidence="3">Tetratricopeptide repeat protein</fullName>
    </recommendedName>
</protein>
<sequence>MFHKSDEAIHSLSVGEFEKAKSLYSVLLDKEPEDLDYISGYFVASFWDNRLDLVLRTREGKERGKLLLDYFSVFELESKKRNIQETVAYSTCLRCILEEASTHLKLAYRWEGANALDADSLTELAICLIKIGDYRTALEILPYSDTSTRISPHLKFYLAEAYCMVGREREGKEIYLAAFLEDPGLFHSELVSYPPLRSLIEEAKKVVGEEEICEYVPVLAWKTKLFLADKQATPEEIKVWQKELNRLYEALKKGTNKEFKVKCRIQQYAYAIIEMAPQNLFRDAILQAKSVLAEF</sequence>
<dbReference type="EMBL" id="RQGD01000034">
    <property type="protein sequence ID" value="TGL58166.1"/>
    <property type="molecule type" value="Genomic_DNA"/>
</dbReference>
<comment type="caution">
    <text evidence="1">The sequence shown here is derived from an EMBL/GenBank/DDBJ whole genome shotgun (WGS) entry which is preliminary data.</text>
</comment>